<evidence type="ECO:0000259" key="3">
    <source>
        <dbReference type="PROSITE" id="PS50885"/>
    </source>
</evidence>
<accession>A0AAU9D1Y1</accession>
<feature type="transmembrane region" description="Helical" evidence="2">
    <location>
        <begin position="12"/>
        <end position="32"/>
    </location>
</feature>
<evidence type="ECO:0000256" key="1">
    <source>
        <dbReference type="SAM" id="MobiDB-lite"/>
    </source>
</evidence>
<evidence type="ECO:0000256" key="2">
    <source>
        <dbReference type="SAM" id="Phobius"/>
    </source>
</evidence>
<dbReference type="PROSITE" id="PS50885">
    <property type="entry name" value="HAMP"/>
    <property type="match status" value="1"/>
</dbReference>
<dbReference type="GO" id="GO:0007165">
    <property type="term" value="P:signal transduction"/>
    <property type="evidence" value="ECO:0007669"/>
    <property type="project" value="InterPro"/>
</dbReference>
<dbReference type="CDD" id="cd06225">
    <property type="entry name" value="HAMP"/>
    <property type="match status" value="1"/>
</dbReference>
<dbReference type="Pfam" id="PF00672">
    <property type="entry name" value="HAMP"/>
    <property type="match status" value="1"/>
</dbReference>
<keyword evidence="2" id="KW-0812">Transmembrane</keyword>
<dbReference type="SMART" id="SM00304">
    <property type="entry name" value="HAMP"/>
    <property type="match status" value="1"/>
</dbReference>
<dbReference type="RefSeq" id="WP_307904943.1">
    <property type="nucleotide sequence ID" value="NZ_AP027059.1"/>
</dbReference>
<feature type="domain" description="HAMP" evidence="3">
    <location>
        <begin position="198"/>
        <end position="250"/>
    </location>
</feature>
<protein>
    <recommendedName>
        <fullName evidence="3">HAMP domain-containing protein</fullName>
    </recommendedName>
</protein>
<keyword evidence="2" id="KW-0472">Membrane</keyword>
<keyword evidence="2" id="KW-1133">Transmembrane helix</keyword>
<dbReference type="InterPro" id="IPR003660">
    <property type="entry name" value="HAMP_dom"/>
</dbReference>
<dbReference type="GO" id="GO:0016020">
    <property type="term" value="C:membrane"/>
    <property type="evidence" value="ECO:0007669"/>
    <property type="project" value="InterPro"/>
</dbReference>
<dbReference type="Gene3D" id="6.10.340.10">
    <property type="match status" value="1"/>
</dbReference>
<name>A0AAU9D1Y1_9FUSO</name>
<sequence length="482" mass="54947">MGKRRSSILIDFLLGVIISVAVLISIITFFNIKSTQKAALKSASQSTRYLTLALENNAKKSILYDDTTDFINSINSILKTEKDKIYEIDLYKLSTKDSLKILYSTSKDKTGKTLKSIGVKDTLEKSSLLEGAGEHEGLRTYDYILTIKNRNKAIGALNISLSLDYLNKASGNMLKVDIILAIISILFIVAITSLMLYKRIYKPINQLIKEVGKIREGEVTYEVDVKVNNELKSLAEEINEMKSSIWENNLEDRFANPITGLPGLIHAIEIIEDKIDNDEFFAVLSISIKNVEPYVLYYGLANGENILRFATQLIKELLIEKKIDGYSLAQMRENHYMLVTKPEVVDDIAQELLEKFDNEVFSLYREDENQGYIKFTNKNGDEIHYSMMSVTMVSVNNKIRGEINTYKDIEDRILKVEKSYYDTKEGSVYIPYDEYLKTDNVSTKKENELAEDITEEPKEKTEEDLETDDLLEGLEDLGGDFE</sequence>
<feature type="transmembrane region" description="Helical" evidence="2">
    <location>
        <begin position="178"/>
        <end position="197"/>
    </location>
</feature>
<dbReference type="AlphaFoldDB" id="A0AAU9D1Y1"/>
<dbReference type="SUPFAM" id="SSF158472">
    <property type="entry name" value="HAMP domain-like"/>
    <property type="match status" value="1"/>
</dbReference>
<gene>
    <name evidence="4" type="ORF">HLVA_05750</name>
</gene>
<evidence type="ECO:0000313" key="4">
    <source>
        <dbReference type="EMBL" id="BDU50006.1"/>
    </source>
</evidence>
<proteinExistence type="predicted"/>
<feature type="compositionally biased region" description="Acidic residues" evidence="1">
    <location>
        <begin position="462"/>
        <end position="482"/>
    </location>
</feature>
<organism evidence="4 5">
    <name type="scientific">Haliovirga abyssi</name>
    <dbReference type="NCBI Taxonomy" id="2996794"/>
    <lineage>
        <taxon>Bacteria</taxon>
        <taxon>Fusobacteriati</taxon>
        <taxon>Fusobacteriota</taxon>
        <taxon>Fusobacteriia</taxon>
        <taxon>Fusobacteriales</taxon>
        <taxon>Haliovirgaceae</taxon>
        <taxon>Haliovirga</taxon>
    </lineage>
</organism>
<evidence type="ECO:0000313" key="5">
    <source>
        <dbReference type="Proteomes" id="UP001321582"/>
    </source>
</evidence>
<reference evidence="4 5" key="1">
    <citation type="submission" date="2022-11" db="EMBL/GenBank/DDBJ databases">
        <title>Haliovirga abyssi gen. nov., sp. nov., a mesophilic fermentative bacterium isolated from the Iheya North hydrothermal field and the proposal of Haliovirgaceae fam. nov.</title>
        <authorList>
            <person name="Miyazaki U."/>
            <person name="Tame A."/>
            <person name="Miyazaki J."/>
            <person name="Takai K."/>
            <person name="Sawayama S."/>
            <person name="Kitajima M."/>
            <person name="Okamoto A."/>
            <person name="Nakagawa S."/>
        </authorList>
    </citation>
    <scope>NUCLEOTIDE SEQUENCE [LARGE SCALE GENOMIC DNA]</scope>
    <source>
        <strain evidence="4 5">IC12</strain>
    </source>
</reference>
<feature type="region of interest" description="Disordered" evidence="1">
    <location>
        <begin position="443"/>
        <end position="482"/>
    </location>
</feature>
<keyword evidence="5" id="KW-1185">Reference proteome</keyword>
<dbReference type="Proteomes" id="UP001321582">
    <property type="component" value="Chromosome"/>
</dbReference>
<dbReference type="KEGG" id="haby:HLVA_05750"/>
<dbReference type="EMBL" id="AP027059">
    <property type="protein sequence ID" value="BDU50006.1"/>
    <property type="molecule type" value="Genomic_DNA"/>
</dbReference>